<dbReference type="Gene3D" id="3.20.20.70">
    <property type="entry name" value="Aldolase class I"/>
    <property type="match status" value="1"/>
</dbReference>
<dbReference type="RefSeq" id="WP_197527855.1">
    <property type="nucleotide sequence ID" value="NZ_SJPO01000004.1"/>
</dbReference>
<dbReference type="SUPFAM" id="SSF89000">
    <property type="entry name" value="post-HMGL domain-like"/>
    <property type="match status" value="1"/>
</dbReference>
<feature type="domain" description="Pyruvate carboxyltransferase" evidence="4">
    <location>
        <begin position="6"/>
        <end position="276"/>
    </location>
</feature>
<dbReference type="SUPFAM" id="SSF51230">
    <property type="entry name" value="Single hybrid motif"/>
    <property type="match status" value="1"/>
</dbReference>
<protein>
    <submittedName>
        <fullName evidence="5">2-oxoglutarate carboxylase large subunit</fullName>
        <ecNumber evidence="5">6.4.1.7</ecNumber>
    </submittedName>
</protein>
<organism evidence="5 6">
    <name type="scientific">Posidoniimonas polymericola</name>
    <dbReference type="NCBI Taxonomy" id="2528002"/>
    <lineage>
        <taxon>Bacteria</taxon>
        <taxon>Pseudomonadati</taxon>
        <taxon>Planctomycetota</taxon>
        <taxon>Planctomycetia</taxon>
        <taxon>Pirellulales</taxon>
        <taxon>Lacipirellulaceae</taxon>
        <taxon>Posidoniimonas</taxon>
    </lineage>
</organism>
<evidence type="ECO:0000256" key="1">
    <source>
        <dbReference type="ARBA" id="ARBA00023267"/>
    </source>
</evidence>
<dbReference type="PANTHER" id="PTHR43778:SF2">
    <property type="entry name" value="PYRUVATE CARBOXYLASE, MITOCHONDRIAL"/>
    <property type="match status" value="1"/>
</dbReference>
<dbReference type="PROSITE" id="PS00188">
    <property type="entry name" value="BIOTIN"/>
    <property type="match status" value="1"/>
</dbReference>
<dbReference type="Proteomes" id="UP000318478">
    <property type="component" value="Unassembled WGS sequence"/>
</dbReference>
<keyword evidence="6" id="KW-1185">Reference proteome</keyword>
<comment type="caution">
    <text evidence="5">The sequence shown here is derived from an EMBL/GenBank/DDBJ whole genome shotgun (WGS) entry which is preliminary data.</text>
</comment>
<dbReference type="GO" id="GO:0005737">
    <property type="term" value="C:cytoplasm"/>
    <property type="evidence" value="ECO:0007669"/>
    <property type="project" value="TreeGrafter"/>
</dbReference>
<dbReference type="InterPro" id="IPR003379">
    <property type="entry name" value="Carboxylase_cons_dom"/>
</dbReference>
<dbReference type="PROSITE" id="PS50991">
    <property type="entry name" value="PYR_CT"/>
    <property type="match status" value="1"/>
</dbReference>
<dbReference type="GO" id="GO:0004736">
    <property type="term" value="F:pyruvate carboxylase activity"/>
    <property type="evidence" value="ECO:0007669"/>
    <property type="project" value="UniProtKB-ARBA"/>
</dbReference>
<feature type="compositionally biased region" description="Pro residues" evidence="2">
    <location>
        <begin position="528"/>
        <end position="541"/>
    </location>
</feature>
<dbReference type="Gene3D" id="2.40.50.100">
    <property type="match status" value="1"/>
</dbReference>
<evidence type="ECO:0000259" key="4">
    <source>
        <dbReference type="PROSITE" id="PS50991"/>
    </source>
</evidence>
<dbReference type="CDD" id="cd06850">
    <property type="entry name" value="biotinyl_domain"/>
    <property type="match status" value="1"/>
</dbReference>
<evidence type="ECO:0000313" key="5">
    <source>
        <dbReference type="EMBL" id="TWT77482.1"/>
    </source>
</evidence>
<dbReference type="Pfam" id="PF02436">
    <property type="entry name" value="PYC_OADA"/>
    <property type="match status" value="1"/>
</dbReference>
<dbReference type="GO" id="GO:0034029">
    <property type="term" value="F:2-oxoglutarate carboxylase activity"/>
    <property type="evidence" value="ECO:0007669"/>
    <property type="project" value="UniProtKB-EC"/>
</dbReference>
<dbReference type="InterPro" id="IPR055268">
    <property type="entry name" value="PCB-like"/>
</dbReference>
<dbReference type="PANTHER" id="PTHR43778">
    <property type="entry name" value="PYRUVATE CARBOXYLASE"/>
    <property type="match status" value="1"/>
</dbReference>
<feature type="region of interest" description="Disordered" evidence="2">
    <location>
        <begin position="519"/>
        <end position="549"/>
    </location>
</feature>
<dbReference type="InterPro" id="IPR000891">
    <property type="entry name" value="PYR_CT"/>
</dbReference>
<dbReference type="CDD" id="cd07937">
    <property type="entry name" value="DRE_TIM_PC_TC_5S"/>
    <property type="match status" value="1"/>
</dbReference>
<dbReference type="InterPro" id="IPR001882">
    <property type="entry name" value="Biotin_BS"/>
</dbReference>
<keyword evidence="1" id="KW-0092">Biotin</keyword>
<dbReference type="FunFam" id="2.40.50.100:FF:000003">
    <property type="entry name" value="Acetyl-CoA carboxylase biotin carboxyl carrier protein"/>
    <property type="match status" value="1"/>
</dbReference>
<dbReference type="PROSITE" id="PS50968">
    <property type="entry name" value="BIOTINYL_LIPOYL"/>
    <property type="match status" value="1"/>
</dbReference>
<gene>
    <name evidence="5" type="primary">cfiA</name>
    <name evidence="5" type="ORF">Pla123a_21430</name>
</gene>
<dbReference type="InterPro" id="IPR013785">
    <property type="entry name" value="Aldolase_TIM"/>
</dbReference>
<dbReference type="GO" id="GO:0006094">
    <property type="term" value="P:gluconeogenesis"/>
    <property type="evidence" value="ECO:0007669"/>
    <property type="project" value="TreeGrafter"/>
</dbReference>
<dbReference type="EMBL" id="SJPO01000004">
    <property type="protein sequence ID" value="TWT77482.1"/>
    <property type="molecule type" value="Genomic_DNA"/>
</dbReference>
<name>A0A5C5YRB1_9BACT</name>
<dbReference type="Pfam" id="PF00682">
    <property type="entry name" value="HMGL-like"/>
    <property type="match status" value="1"/>
</dbReference>
<evidence type="ECO:0000313" key="6">
    <source>
        <dbReference type="Proteomes" id="UP000318478"/>
    </source>
</evidence>
<dbReference type="InterPro" id="IPR000089">
    <property type="entry name" value="Biotin_lipoyl"/>
</dbReference>
<evidence type="ECO:0000259" key="3">
    <source>
        <dbReference type="PROSITE" id="PS50968"/>
    </source>
</evidence>
<feature type="domain" description="Lipoyl-binding" evidence="3">
    <location>
        <begin position="538"/>
        <end position="617"/>
    </location>
</feature>
<sequence>MAKKKIDFMCTAFRDGFQSAYGARVQTPDFLPALEAARDAGISYFEAGGGARFQSLYFYCQEDAFDMMDAFRETAGPDANLQTLARGVNVVGLESQSSDIIKLHAEMFKKHGMTTIRNFDALNDVNNLIYSGQCIVDAGLKHQVVVTMMELPPGCTGAHDAAFYAKTLQDILDAQIPFDAVCFKDASGTAVPSKVYETIKQARKMLPSDAYIHFHTHETTGVSVLAYQAAIDAGADAIDLSLAPCSGGTCQPDVIVMWHALRGTDYTLDVDIEKIRGAEEVFKDCMKDYFLPPEAIAVEPLIPWSPMPGGALTANTQMLRDNGIMDRYPEMIKAMSDVVRRGGYGTSVTPVSQFYFQQAFNNVMFGPWEKIAEPYGKMVLGYFGKTPVPPDPEIVALASKQLELEPTTRSPIEMNDEDPTKGVAPARKTLEDNNLPTTDENIFIVAACKDKGLAFLQGKAQLGIRKIEPETPAAASAPASSELHLKVDGKAHTVRVDGGTVTVNGRAYQVEEASANEVSAAAAASEPAPAPKPAAPTPQPAAAPAANATPVKAQMPGVVLKTLVNVGDKVTHGQALMTLEAMKMEMPVPSPCDGVVAEINITQGEHVSNGQQLASIG</sequence>
<keyword evidence="5" id="KW-0436">Ligase</keyword>
<dbReference type="SUPFAM" id="SSF51569">
    <property type="entry name" value="Aldolase"/>
    <property type="match status" value="1"/>
</dbReference>
<proteinExistence type="predicted"/>
<dbReference type="EC" id="6.4.1.7" evidence="5"/>
<evidence type="ECO:0000256" key="2">
    <source>
        <dbReference type="SAM" id="MobiDB-lite"/>
    </source>
</evidence>
<accession>A0A5C5YRB1</accession>
<dbReference type="Pfam" id="PF00364">
    <property type="entry name" value="Biotin_lipoyl"/>
    <property type="match status" value="1"/>
</dbReference>
<reference evidence="5 6" key="1">
    <citation type="submission" date="2019-02" db="EMBL/GenBank/DDBJ databases">
        <title>Deep-cultivation of Planctomycetes and their phenomic and genomic characterization uncovers novel biology.</title>
        <authorList>
            <person name="Wiegand S."/>
            <person name="Jogler M."/>
            <person name="Boedeker C."/>
            <person name="Pinto D."/>
            <person name="Vollmers J."/>
            <person name="Rivas-Marin E."/>
            <person name="Kohn T."/>
            <person name="Peeters S.H."/>
            <person name="Heuer A."/>
            <person name="Rast P."/>
            <person name="Oberbeckmann S."/>
            <person name="Bunk B."/>
            <person name="Jeske O."/>
            <person name="Meyerdierks A."/>
            <person name="Storesund J.E."/>
            <person name="Kallscheuer N."/>
            <person name="Luecker S."/>
            <person name="Lage O.M."/>
            <person name="Pohl T."/>
            <person name="Merkel B.J."/>
            <person name="Hornburger P."/>
            <person name="Mueller R.-W."/>
            <person name="Bruemmer F."/>
            <person name="Labrenz M."/>
            <person name="Spormann A.M."/>
            <person name="Op Den Camp H."/>
            <person name="Overmann J."/>
            <person name="Amann R."/>
            <person name="Jetten M.S.M."/>
            <person name="Mascher T."/>
            <person name="Medema M.H."/>
            <person name="Devos D.P."/>
            <person name="Kaster A.-K."/>
            <person name="Ovreas L."/>
            <person name="Rohde M."/>
            <person name="Galperin M.Y."/>
            <person name="Jogler C."/>
        </authorList>
    </citation>
    <scope>NUCLEOTIDE SEQUENCE [LARGE SCALE GENOMIC DNA]</scope>
    <source>
        <strain evidence="5 6">Pla123a</strain>
    </source>
</reference>
<dbReference type="AlphaFoldDB" id="A0A5C5YRB1"/>
<dbReference type="InterPro" id="IPR011053">
    <property type="entry name" value="Single_hybrid_motif"/>
</dbReference>